<dbReference type="EMBL" id="SOZI01000003">
    <property type="protein sequence ID" value="TNY24324.1"/>
    <property type="molecule type" value="Genomic_DNA"/>
</dbReference>
<reference evidence="2 3" key="1">
    <citation type="submission" date="2019-03" db="EMBL/GenBank/DDBJ databases">
        <title>Rhodosporidium diobovatum UCD-FST 08-225 genome sequencing, assembly, and annotation.</title>
        <authorList>
            <person name="Fakankun I.U."/>
            <person name="Fristensky B."/>
            <person name="Levin D.B."/>
        </authorList>
    </citation>
    <scope>NUCLEOTIDE SEQUENCE [LARGE SCALE GENOMIC DNA]</scope>
    <source>
        <strain evidence="2 3">UCD-FST 08-225</strain>
    </source>
</reference>
<comment type="caution">
    <text evidence="2">The sequence shown here is derived from an EMBL/GenBank/DDBJ whole genome shotgun (WGS) entry which is preliminary data.</text>
</comment>
<sequence>MAGPSDPYKAPRMSQPAGTGGTALHRSSKGYRERRPLPPSSPQPIAVPRANGTGPEHVYYPRQPQQSAVPSSAFHGNPGPSGSGGSNRGWGAGGSDGFNPSKRRSADGADDLVDNYNYNHFGGKPSGTNTMRPPSGGASQHQNANSHRNRERDRYAHAAQQRMRKTPTIVIADSPNKAEREAAARRKAQQEADEHDREAQERKFAASERADRFKREAMAQVAAEKLAGASSSSKVTKTPSNGRPQLKSRFDAAFEPKDGGKAKPVRDKRNEEQERAQERRKKEKEKEKGKGKRRAGGDSDVENDAHAAARKPSRAHGQLGTLRGRFSTTPSPASPGSPAEPILSLEAMWEQEAKAERRRAKGKERARDEDDVARLELDSADESPDELLEEEDALPDASTLCPFCDQPLPDDPSPQLLATKAALLRYPHERRPTLKNPRAVRFPEGQHVVRTGAFCKMHHNERTVVPEGRAKGYPTSIAWDELPKYVPRFFLCCTLSGGSRGSAGLTRGARSGASTGN</sequence>
<feature type="compositionally biased region" description="Gly residues" evidence="1">
    <location>
        <begin position="79"/>
        <end position="96"/>
    </location>
</feature>
<organism evidence="2 3">
    <name type="scientific">Rhodotorula diobovata</name>
    <dbReference type="NCBI Taxonomy" id="5288"/>
    <lineage>
        <taxon>Eukaryota</taxon>
        <taxon>Fungi</taxon>
        <taxon>Dikarya</taxon>
        <taxon>Basidiomycota</taxon>
        <taxon>Pucciniomycotina</taxon>
        <taxon>Microbotryomycetes</taxon>
        <taxon>Sporidiobolales</taxon>
        <taxon>Sporidiobolaceae</taxon>
        <taxon>Rhodotorula</taxon>
    </lineage>
</organism>
<evidence type="ECO:0000313" key="3">
    <source>
        <dbReference type="Proteomes" id="UP000311382"/>
    </source>
</evidence>
<feature type="compositionally biased region" description="Basic and acidic residues" evidence="1">
    <location>
        <begin position="363"/>
        <end position="377"/>
    </location>
</feature>
<dbReference type="OrthoDB" id="2506625at2759"/>
<feature type="compositionally biased region" description="Polar residues" evidence="1">
    <location>
        <begin position="229"/>
        <end position="243"/>
    </location>
</feature>
<feature type="compositionally biased region" description="Basic and acidic residues" evidence="1">
    <location>
        <begin position="248"/>
        <end position="277"/>
    </location>
</feature>
<dbReference type="AlphaFoldDB" id="A0A5C5G7F3"/>
<feature type="compositionally biased region" description="Basic residues" evidence="1">
    <location>
        <begin position="278"/>
        <end position="294"/>
    </location>
</feature>
<evidence type="ECO:0000313" key="2">
    <source>
        <dbReference type="EMBL" id="TNY24324.1"/>
    </source>
</evidence>
<feature type="compositionally biased region" description="Basic and acidic residues" evidence="1">
    <location>
        <begin position="176"/>
        <end position="212"/>
    </location>
</feature>
<gene>
    <name evidence="2" type="ORF">DMC30DRAFT_387110</name>
</gene>
<feature type="region of interest" description="Disordered" evidence="1">
    <location>
        <begin position="224"/>
        <end position="392"/>
    </location>
</feature>
<feature type="compositionally biased region" description="Low complexity" evidence="1">
    <location>
        <begin position="327"/>
        <end position="339"/>
    </location>
</feature>
<evidence type="ECO:0000256" key="1">
    <source>
        <dbReference type="SAM" id="MobiDB-lite"/>
    </source>
</evidence>
<name>A0A5C5G7F3_9BASI</name>
<keyword evidence="3" id="KW-1185">Reference proteome</keyword>
<accession>A0A5C5G7F3</accession>
<feature type="region of interest" description="Disordered" evidence="1">
    <location>
        <begin position="1"/>
        <end position="212"/>
    </location>
</feature>
<feature type="compositionally biased region" description="Polar residues" evidence="1">
    <location>
        <begin position="126"/>
        <end position="146"/>
    </location>
</feature>
<protein>
    <submittedName>
        <fullName evidence="2">Uncharacterized protein</fullName>
    </submittedName>
</protein>
<dbReference type="Proteomes" id="UP000311382">
    <property type="component" value="Unassembled WGS sequence"/>
</dbReference>
<feature type="compositionally biased region" description="Acidic residues" evidence="1">
    <location>
        <begin position="378"/>
        <end position="392"/>
    </location>
</feature>
<proteinExistence type="predicted"/>